<dbReference type="GO" id="GO:0035091">
    <property type="term" value="F:phosphatidylinositol binding"/>
    <property type="evidence" value="ECO:0007669"/>
    <property type="project" value="InterPro"/>
</dbReference>
<dbReference type="PANTHER" id="PTHR45827:SF1">
    <property type="entry name" value="SORTING NEXIN"/>
    <property type="match status" value="1"/>
</dbReference>
<evidence type="ECO:0000256" key="3">
    <source>
        <dbReference type="ARBA" id="ARBA00022443"/>
    </source>
</evidence>
<dbReference type="PANTHER" id="PTHR45827">
    <property type="entry name" value="SORTING NEXIN"/>
    <property type="match status" value="1"/>
</dbReference>
<comment type="similarity">
    <text evidence="2">Belongs to the sorting nexin family.</text>
</comment>
<feature type="compositionally biased region" description="Low complexity" evidence="6">
    <location>
        <begin position="177"/>
        <end position="208"/>
    </location>
</feature>
<accession>A0A6V7V9X4</accession>
<dbReference type="AlphaFoldDB" id="A0A6V7V9X4"/>
<dbReference type="Pfam" id="PF10456">
    <property type="entry name" value="BAR_3_WASP_bdg"/>
    <property type="match status" value="1"/>
</dbReference>
<keyword evidence="3" id="KW-0728">SH3 domain</keyword>
<dbReference type="Pfam" id="PF00787">
    <property type="entry name" value="PX"/>
    <property type="match status" value="1"/>
</dbReference>
<dbReference type="OrthoDB" id="10254720at2759"/>
<gene>
    <name evidence="8" type="ORF">MENT_LOCUS23264</name>
</gene>
<proteinExistence type="inferred from homology"/>
<dbReference type="FunFam" id="3.30.1520.10:FF:000004">
    <property type="entry name" value="Sorting nexin"/>
    <property type="match status" value="1"/>
</dbReference>
<dbReference type="PROSITE" id="PS50195">
    <property type="entry name" value="PX"/>
    <property type="match status" value="1"/>
</dbReference>
<dbReference type="EMBL" id="CAJEWN010000189">
    <property type="protein sequence ID" value="CAD2171755.1"/>
    <property type="molecule type" value="Genomic_DNA"/>
</dbReference>
<comment type="caution">
    <text evidence="8">The sequence shown here is derived from an EMBL/GenBank/DDBJ whole genome shotgun (WGS) entry which is preliminary data.</text>
</comment>
<evidence type="ECO:0000256" key="6">
    <source>
        <dbReference type="SAM" id="MobiDB-lite"/>
    </source>
</evidence>
<feature type="region of interest" description="Disordered" evidence="6">
    <location>
        <begin position="151"/>
        <end position="369"/>
    </location>
</feature>
<comment type="subcellular location">
    <subcellularLocation>
        <location evidence="1">Cytoplasmic vesicle membrane</location>
    </subcellularLocation>
</comment>
<dbReference type="GO" id="GO:0005886">
    <property type="term" value="C:plasma membrane"/>
    <property type="evidence" value="ECO:0007669"/>
    <property type="project" value="TreeGrafter"/>
</dbReference>
<sequence>MLFASTFRRGGENTNLNSSSSNNYNNNDNHQEYRRRSLLVRRHTCSVLDPSKISTGAALLAPLGCQFVGRVHLLDATSTELLLNKNNKSLTSTPRGSLCIPLISSSTTPRSTSATALLRRSITHRRRSQPKFTAIYGVAQHVATTTLMPALLNTTSGAPPPSAPPPLPQVNNPPPSNVGSAIYELPPVTGPLTTTKTTTTNTPSLYPTIQQEPSAPAFDPWDDPKFGQTSTFGFKNNQNQPPPESSTDRTAPSFDDDFDDDWSDEDEEVAYTSSKEQQQIEDVLNKSEQDEEGKEENIKSKKGGEQHSLLTTTSSETSKTNTTTTTGKQEFTSASHSITNDSTTNSTNKMVGRSHSTGPETGSQIISKQQQQQIATGGTTRIKNLNRFTNFVKTGMEGYILSTAKFTCSPVEQPQIILDARIGGVEGVMWNNPSAYYTCNVTKPKKETKLKGLKSFIAYSLTCSTTGIQVSRRYKQFDWLHLQLTNKYLIIPIPPLPEKQVSGRYEEDLIEHRRSILQLWVNKICRHPVLSQSEVWKHFMSCTDETKWKKGKRLAERDEYLGGNFFSSVNAPNVVLDVANVGTAVERFARLSRSLDESCRKIYDQVVETQKRMAGPYKANWQKMAAAFDSLGQSLDIGGNANNSSVQNAIKTSAHVLHKIGEQHEEYGHKHLEQLLDFLFVAKGTFAAIPDVVNIHKSAFAKIRENERYQNEGKLSAEDAENIRQKVDVCSYSMLAEINHQQSERDLDFATMFGSFFSQQAAFYHNIGNQLTHLASLYKPK</sequence>
<evidence type="ECO:0000313" key="8">
    <source>
        <dbReference type="EMBL" id="CAD2171755.1"/>
    </source>
</evidence>
<evidence type="ECO:0000259" key="7">
    <source>
        <dbReference type="PROSITE" id="PS50195"/>
    </source>
</evidence>
<dbReference type="InterPro" id="IPR019497">
    <property type="entry name" value="Sorting_nexin_WASP-bd-dom"/>
</dbReference>
<evidence type="ECO:0000256" key="2">
    <source>
        <dbReference type="ARBA" id="ARBA00010883"/>
    </source>
</evidence>
<feature type="domain" description="PX" evidence="7">
    <location>
        <begin position="437"/>
        <end position="546"/>
    </location>
</feature>
<feature type="compositionally biased region" description="Low complexity" evidence="6">
    <location>
        <begin position="13"/>
        <end position="28"/>
    </location>
</feature>
<dbReference type="GO" id="GO:0006897">
    <property type="term" value="P:endocytosis"/>
    <property type="evidence" value="ECO:0007669"/>
    <property type="project" value="TreeGrafter"/>
</dbReference>
<reference evidence="8 9" key="1">
    <citation type="submission" date="2020-08" db="EMBL/GenBank/DDBJ databases">
        <authorList>
            <person name="Koutsovoulos G."/>
            <person name="Danchin GJ E."/>
        </authorList>
    </citation>
    <scope>NUCLEOTIDE SEQUENCE [LARGE SCALE GENOMIC DNA]</scope>
</reference>
<dbReference type="Proteomes" id="UP000580250">
    <property type="component" value="Unassembled WGS sequence"/>
</dbReference>
<dbReference type="SUPFAM" id="SSF64268">
    <property type="entry name" value="PX domain"/>
    <property type="match status" value="1"/>
</dbReference>
<evidence type="ECO:0000256" key="1">
    <source>
        <dbReference type="ARBA" id="ARBA00004156"/>
    </source>
</evidence>
<dbReference type="Gene3D" id="1.20.1270.60">
    <property type="entry name" value="Arfaptin homology (AH) domain/BAR domain"/>
    <property type="match status" value="1"/>
</dbReference>
<keyword evidence="5" id="KW-0968">Cytoplasmic vesicle</keyword>
<dbReference type="Gene3D" id="3.30.1520.10">
    <property type="entry name" value="Phox-like domain"/>
    <property type="match status" value="1"/>
</dbReference>
<feature type="region of interest" description="Disordered" evidence="6">
    <location>
        <begin position="1"/>
        <end position="29"/>
    </location>
</feature>
<feature type="compositionally biased region" description="Polar residues" evidence="6">
    <location>
        <begin position="227"/>
        <end position="239"/>
    </location>
</feature>
<dbReference type="InterPro" id="IPR027267">
    <property type="entry name" value="AH/BAR_dom_sf"/>
</dbReference>
<protein>
    <recommendedName>
        <fullName evidence="7">PX domain-containing protein</fullName>
    </recommendedName>
</protein>
<dbReference type="GO" id="GO:0016197">
    <property type="term" value="P:endosomal transport"/>
    <property type="evidence" value="ECO:0007669"/>
    <property type="project" value="TreeGrafter"/>
</dbReference>
<feature type="compositionally biased region" description="Acidic residues" evidence="6">
    <location>
        <begin position="254"/>
        <end position="269"/>
    </location>
</feature>
<organism evidence="8 9">
    <name type="scientific">Meloidogyne enterolobii</name>
    <name type="common">Root-knot nematode worm</name>
    <name type="synonym">Meloidogyne mayaguensis</name>
    <dbReference type="NCBI Taxonomy" id="390850"/>
    <lineage>
        <taxon>Eukaryota</taxon>
        <taxon>Metazoa</taxon>
        <taxon>Ecdysozoa</taxon>
        <taxon>Nematoda</taxon>
        <taxon>Chromadorea</taxon>
        <taxon>Rhabditida</taxon>
        <taxon>Tylenchina</taxon>
        <taxon>Tylenchomorpha</taxon>
        <taxon>Tylenchoidea</taxon>
        <taxon>Meloidogynidae</taxon>
        <taxon>Meloidogyninae</taxon>
        <taxon>Meloidogyne</taxon>
    </lineage>
</organism>
<dbReference type="InterPro" id="IPR036871">
    <property type="entry name" value="PX_dom_sf"/>
</dbReference>
<evidence type="ECO:0000256" key="4">
    <source>
        <dbReference type="ARBA" id="ARBA00023136"/>
    </source>
</evidence>
<feature type="compositionally biased region" description="Low complexity" evidence="6">
    <location>
        <begin position="311"/>
        <end position="326"/>
    </location>
</feature>
<dbReference type="GO" id="GO:0030659">
    <property type="term" value="C:cytoplasmic vesicle membrane"/>
    <property type="evidence" value="ECO:0007669"/>
    <property type="project" value="UniProtKB-SubCell"/>
</dbReference>
<evidence type="ECO:0000313" key="9">
    <source>
        <dbReference type="Proteomes" id="UP000580250"/>
    </source>
</evidence>
<evidence type="ECO:0000256" key="5">
    <source>
        <dbReference type="ARBA" id="ARBA00023329"/>
    </source>
</evidence>
<dbReference type="CDD" id="cd06862">
    <property type="entry name" value="PX_SNX9_18_like"/>
    <property type="match status" value="1"/>
</dbReference>
<feature type="compositionally biased region" description="Pro residues" evidence="6">
    <location>
        <begin position="158"/>
        <end position="176"/>
    </location>
</feature>
<dbReference type="SMART" id="SM00312">
    <property type="entry name" value="PX"/>
    <property type="match status" value="1"/>
</dbReference>
<name>A0A6V7V9X4_MELEN</name>
<dbReference type="InterPro" id="IPR001683">
    <property type="entry name" value="PX_dom"/>
</dbReference>
<feature type="compositionally biased region" description="Basic and acidic residues" evidence="6">
    <location>
        <begin position="295"/>
        <end position="305"/>
    </location>
</feature>
<feature type="compositionally biased region" description="Low complexity" evidence="6">
    <location>
        <begin position="335"/>
        <end position="348"/>
    </location>
</feature>
<dbReference type="GO" id="GO:0097320">
    <property type="term" value="P:plasma membrane tubulation"/>
    <property type="evidence" value="ECO:0007669"/>
    <property type="project" value="TreeGrafter"/>
</dbReference>
<keyword evidence="4" id="KW-0472">Membrane</keyword>